<reference evidence="2 3" key="1">
    <citation type="journal article" date="2019" name="Sci. Rep.">
        <title>Nanopore sequencing improves the draft genome of the human pathogenic amoeba Naegleria fowleri.</title>
        <authorList>
            <person name="Liechti N."/>
            <person name="Schurch N."/>
            <person name="Bruggmann R."/>
            <person name="Wittwer M."/>
        </authorList>
    </citation>
    <scope>NUCLEOTIDE SEQUENCE [LARGE SCALE GENOMIC DNA]</scope>
    <source>
        <strain evidence="2 3">ATCC 30894</strain>
    </source>
</reference>
<organism evidence="2 3">
    <name type="scientific">Naegleria fowleri</name>
    <name type="common">Brain eating amoeba</name>
    <dbReference type="NCBI Taxonomy" id="5763"/>
    <lineage>
        <taxon>Eukaryota</taxon>
        <taxon>Discoba</taxon>
        <taxon>Heterolobosea</taxon>
        <taxon>Tetramitia</taxon>
        <taxon>Eutetramitia</taxon>
        <taxon>Vahlkampfiidae</taxon>
        <taxon>Naegleria</taxon>
    </lineage>
</organism>
<sequence>MGTMDFTFKEFMLKAIKFLYPELDNLVSIDCSNKEIMMYVVQEIGSFLRLASRKLKSDRDIVLNAVKCDGVSLEFATHDLKNDREIALHEIKQNGLALEFVSTELKGKKNWY</sequence>
<name>A0A6A5BKQ0_NAEFO</name>
<keyword evidence="3" id="KW-1185">Reference proteome</keyword>
<dbReference type="VEuPathDB" id="AmoebaDB:NF0015310"/>
<comment type="caution">
    <text evidence="2">The sequence shown here is derived from an EMBL/GenBank/DDBJ whole genome shotgun (WGS) entry which is preliminary data.</text>
</comment>
<dbReference type="OMA" id="VTEAVVC"/>
<dbReference type="GeneID" id="68113264"/>
<accession>A0A6A5BKQ0</accession>
<dbReference type="VEuPathDB" id="AmoebaDB:FDP41_006046"/>
<dbReference type="AlphaFoldDB" id="A0A6A5BKQ0"/>
<feature type="domain" description="DUF4116" evidence="1">
    <location>
        <begin position="58"/>
        <end position="106"/>
    </location>
</feature>
<dbReference type="Pfam" id="PF13475">
    <property type="entry name" value="DUF4116"/>
    <property type="match status" value="1"/>
</dbReference>
<evidence type="ECO:0000259" key="1">
    <source>
        <dbReference type="Pfam" id="PF13475"/>
    </source>
</evidence>
<dbReference type="OrthoDB" id="10503005at2759"/>
<gene>
    <name evidence="2" type="ORF">FDP41_006046</name>
</gene>
<evidence type="ECO:0000313" key="3">
    <source>
        <dbReference type="Proteomes" id="UP000444721"/>
    </source>
</evidence>
<evidence type="ECO:0000313" key="2">
    <source>
        <dbReference type="EMBL" id="KAF0974941.1"/>
    </source>
</evidence>
<dbReference type="Proteomes" id="UP000444721">
    <property type="component" value="Unassembled WGS sequence"/>
</dbReference>
<dbReference type="RefSeq" id="XP_044559654.1">
    <property type="nucleotide sequence ID" value="XM_044709638.1"/>
</dbReference>
<dbReference type="EMBL" id="VFQX01000049">
    <property type="protein sequence ID" value="KAF0974941.1"/>
    <property type="molecule type" value="Genomic_DNA"/>
</dbReference>
<dbReference type="InterPro" id="IPR025197">
    <property type="entry name" value="DUF4116"/>
</dbReference>
<proteinExistence type="predicted"/>
<protein>
    <recommendedName>
        <fullName evidence="1">DUF4116 domain-containing protein</fullName>
    </recommendedName>
</protein>